<keyword evidence="2" id="KW-1185">Reference proteome</keyword>
<reference evidence="1 2" key="1">
    <citation type="journal article" date="2015" name="Genome Biol. Evol.">
        <title>Phylogenomic analyses indicate that early fungi evolved digesting cell walls of algal ancestors of land plants.</title>
        <authorList>
            <person name="Chang Y."/>
            <person name="Wang S."/>
            <person name="Sekimoto S."/>
            <person name="Aerts A.L."/>
            <person name="Choi C."/>
            <person name="Clum A."/>
            <person name="LaButti K.M."/>
            <person name="Lindquist E.A."/>
            <person name="Yee Ngan C."/>
            <person name="Ohm R.A."/>
            <person name="Salamov A.A."/>
            <person name="Grigoriev I.V."/>
            <person name="Spatafora J.W."/>
            <person name="Berbee M.L."/>
        </authorList>
    </citation>
    <scope>NUCLEOTIDE SEQUENCE [LARGE SCALE GENOMIC DNA]</scope>
    <source>
        <strain evidence="1 2">NRRL 28638</strain>
    </source>
</reference>
<dbReference type="AlphaFoldDB" id="A0A137P6X7"/>
<dbReference type="Proteomes" id="UP000070444">
    <property type="component" value="Unassembled WGS sequence"/>
</dbReference>
<evidence type="ECO:0000313" key="2">
    <source>
        <dbReference type="Proteomes" id="UP000070444"/>
    </source>
</evidence>
<protein>
    <recommendedName>
        <fullName evidence="3">RNI-like protein</fullName>
    </recommendedName>
</protein>
<evidence type="ECO:0008006" key="3">
    <source>
        <dbReference type="Google" id="ProtNLM"/>
    </source>
</evidence>
<evidence type="ECO:0000313" key="1">
    <source>
        <dbReference type="EMBL" id="KXN70748.1"/>
    </source>
</evidence>
<proteinExistence type="predicted"/>
<name>A0A137P6X7_CONC2</name>
<dbReference type="InterPro" id="IPR032675">
    <property type="entry name" value="LRR_dom_sf"/>
</dbReference>
<feature type="non-terminal residue" evidence="1">
    <location>
        <position position="398"/>
    </location>
</feature>
<accession>A0A137P6X7</accession>
<sequence>MTNRTINKILVIEMFKSVKLTYNGCLLNGLILNHDIPEDYFFHFKEFKELFEKHSKYIYSIKLGTLSHLALRFNLFENFNHIYRISIEKSKLNEACVVKVLQNLDSLQILSIKNVIFVNFQQSCSDEEFKETSHKLDKVTFSQVSLKHSNSQLCNYFKGCKYIKRLYLSNLDSDKLLKPFIFDKSLLSLSFHFNHSFNPTKIYGEILSSNSSITKLSLESKTLNQSDINQIVDLLPHLKELNLNALSENRSYYDQVIPEIEIFLKRNMEINKLTLSHIQISLQCLYNILSSLPCLEELEITLGGKICRLAKVLSRSCPNLKYLAIKYIKSSTLQNTDMDPVRELFDYYYNRSPILCAKKLKSLTLINMDIVKFFMFYMDQYRNLDIFNFKQDFEEEMT</sequence>
<dbReference type="SUPFAM" id="SSF52047">
    <property type="entry name" value="RNI-like"/>
    <property type="match status" value="1"/>
</dbReference>
<dbReference type="EMBL" id="KQ964494">
    <property type="protein sequence ID" value="KXN70748.1"/>
    <property type="molecule type" value="Genomic_DNA"/>
</dbReference>
<dbReference type="Gene3D" id="3.80.10.10">
    <property type="entry name" value="Ribonuclease Inhibitor"/>
    <property type="match status" value="1"/>
</dbReference>
<organism evidence="1 2">
    <name type="scientific">Conidiobolus coronatus (strain ATCC 28846 / CBS 209.66 / NRRL 28638)</name>
    <name type="common">Delacroixia coronata</name>
    <dbReference type="NCBI Taxonomy" id="796925"/>
    <lineage>
        <taxon>Eukaryota</taxon>
        <taxon>Fungi</taxon>
        <taxon>Fungi incertae sedis</taxon>
        <taxon>Zoopagomycota</taxon>
        <taxon>Entomophthoromycotina</taxon>
        <taxon>Entomophthoromycetes</taxon>
        <taxon>Entomophthorales</taxon>
        <taxon>Ancylistaceae</taxon>
        <taxon>Conidiobolus</taxon>
    </lineage>
</organism>
<gene>
    <name evidence="1" type="ORF">CONCODRAFT_6679</name>
</gene>